<dbReference type="Proteomes" id="UP000321638">
    <property type="component" value="Unassembled WGS sequence"/>
</dbReference>
<dbReference type="EC" id="6.2.1.44" evidence="4"/>
<evidence type="ECO:0000259" key="7">
    <source>
        <dbReference type="Pfam" id="PF00501"/>
    </source>
</evidence>
<dbReference type="InterPro" id="IPR020845">
    <property type="entry name" value="AMP-binding_CS"/>
</dbReference>
<dbReference type="InterPro" id="IPR025110">
    <property type="entry name" value="AMP-bd_C"/>
</dbReference>
<dbReference type="EMBL" id="VDUZ01000054">
    <property type="protein sequence ID" value="TXL70719.1"/>
    <property type="molecule type" value="Genomic_DNA"/>
</dbReference>
<organism evidence="9 10">
    <name type="scientific">Vineibacter terrae</name>
    <dbReference type="NCBI Taxonomy" id="2586908"/>
    <lineage>
        <taxon>Bacteria</taxon>
        <taxon>Pseudomonadati</taxon>
        <taxon>Pseudomonadota</taxon>
        <taxon>Alphaproteobacteria</taxon>
        <taxon>Hyphomicrobiales</taxon>
        <taxon>Vineibacter</taxon>
    </lineage>
</organism>
<gene>
    <name evidence="9" type="ORF">FHP25_33075</name>
</gene>
<evidence type="ECO:0000256" key="3">
    <source>
        <dbReference type="ARBA" id="ARBA00051915"/>
    </source>
</evidence>
<dbReference type="InterPro" id="IPR000873">
    <property type="entry name" value="AMP-dep_synth/lig_dom"/>
</dbReference>
<dbReference type="GO" id="GO:0006631">
    <property type="term" value="P:fatty acid metabolic process"/>
    <property type="evidence" value="ECO:0007669"/>
    <property type="project" value="TreeGrafter"/>
</dbReference>
<dbReference type="PANTHER" id="PTHR43201">
    <property type="entry name" value="ACYL-COA SYNTHETASE"/>
    <property type="match status" value="1"/>
</dbReference>
<evidence type="ECO:0000256" key="5">
    <source>
        <dbReference type="ARBA" id="ARBA00067668"/>
    </source>
</evidence>
<proteinExistence type="inferred from homology"/>
<keyword evidence="10" id="KW-1185">Reference proteome</keyword>
<dbReference type="Pfam" id="PF00501">
    <property type="entry name" value="AMP-binding"/>
    <property type="match status" value="1"/>
</dbReference>
<evidence type="ECO:0000256" key="1">
    <source>
        <dbReference type="ARBA" id="ARBA00006432"/>
    </source>
</evidence>
<dbReference type="InterPro" id="IPR045851">
    <property type="entry name" value="AMP-bd_C_sf"/>
</dbReference>
<feature type="domain" description="AMP-dependent synthetase/ligase" evidence="7">
    <location>
        <begin position="152"/>
        <end position="500"/>
    </location>
</feature>
<dbReference type="Gene3D" id="3.40.50.12780">
    <property type="entry name" value="N-terminal domain of ligase-like"/>
    <property type="match status" value="1"/>
</dbReference>
<evidence type="ECO:0000313" key="10">
    <source>
        <dbReference type="Proteomes" id="UP000321638"/>
    </source>
</evidence>
<comment type="caution">
    <text evidence="9">The sequence shown here is derived from an EMBL/GenBank/DDBJ whole genome shotgun (WGS) entry which is preliminary data.</text>
</comment>
<dbReference type="AlphaFoldDB" id="A0A5C8PCE2"/>
<evidence type="ECO:0000256" key="6">
    <source>
        <dbReference type="SAM" id="MobiDB-lite"/>
    </source>
</evidence>
<keyword evidence="2 9" id="KW-0436">Ligase</keyword>
<dbReference type="OrthoDB" id="9803968at2"/>
<dbReference type="Pfam" id="PF13193">
    <property type="entry name" value="AMP-binding_C"/>
    <property type="match status" value="1"/>
</dbReference>
<dbReference type="InterPro" id="IPR042099">
    <property type="entry name" value="ANL_N_sf"/>
</dbReference>
<dbReference type="PROSITE" id="PS00455">
    <property type="entry name" value="AMP_BINDING"/>
    <property type="match status" value="1"/>
</dbReference>
<accession>A0A5C8PCE2</accession>
<feature type="domain" description="AMP-binding enzyme C-terminal" evidence="8">
    <location>
        <begin position="550"/>
        <end position="625"/>
    </location>
</feature>
<feature type="region of interest" description="Disordered" evidence="6">
    <location>
        <begin position="1"/>
        <end position="20"/>
    </location>
</feature>
<evidence type="ECO:0000256" key="2">
    <source>
        <dbReference type="ARBA" id="ARBA00022598"/>
    </source>
</evidence>
<dbReference type="SUPFAM" id="SSF56801">
    <property type="entry name" value="Acetyl-CoA synthetase-like"/>
    <property type="match status" value="1"/>
</dbReference>
<protein>
    <recommendedName>
        <fullName evidence="5">3-methylmercaptopropionyl-CoA ligase</fullName>
        <ecNumber evidence="4">6.2.1.44</ecNumber>
    </recommendedName>
</protein>
<dbReference type="PANTHER" id="PTHR43201:SF5">
    <property type="entry name" value="MEDIUM-CHAIN ACYL-COA LIGASE ACSF2, MITOCHONDRIAL"/>
    <property type="match status" value="1"/>
</dbReference>
<dbReference type="GO" id="GO:0031956">
    <property type="term" value="F:medium-chain fatty acid-CoA ligase activity"/>
    <property type="evidence" value="ECO:0007669"/>
    <property type="project" value="TreeGrafter"/>
</dbReference>
<dbReference type="Gene3D" id="3.30.300.30">
    <property type="match status" value="1"/>
</dbReference>
<dbReference type="FunFam" id="3.30.300.30:FF:000008">
    <property type="entry name" value="2,3-dihydroxybenzoate-AMP ligase"/>
    <property type="match status" value="1"/>
</dbReference>
<name>A0A5C8PCE2_9HYPH</name>
<evidence type="ECO:0000313" key="9">
    <source>
        <dbReference type="EMBL" id="TXL70719.1"/>
    </source>
</evidence>
<reference evidence="9 10" key="1">
    <citation type="submission" date="2019-06" db="EMBL/GenBank/DDBJ databases">
        <title>New taxonomy in bacterial strain CC-CFT640, isolated from vineyard.</title>
        <authorList>
            <person name="Lin S.-Y."/>
            <person name="Tsai C.-F."/>
            <person name="Young C.-C."/>
        </authorList>
    </citation>
    <scope>NUCLEOTIDE SEQUENCE [LARGE SCALE GENOMIC DNA]</scope>
    <source>
        <strain evidence="9 10">CC-CFT640</strain>
    </source>
</reference>
<comment type="similarity">
    <text evidence="1">Belongs to the ATP-dependent AMP-binding enzyme family.</text>
</comment>
<evidence type="ECO:0000256" key="4">
    <source>
        <dbReference type="ARBA" id="ARBA00066616"/>
    </source>
</evidence>
<feature type="compositionally biased region" description="Low complexity" evidence="6">
    <location>
        <begin position="1"/>
        <end position="11"/>
    </location>
</feature>
<evidence type="ECO:0000259" key="8">
    <source>
        <dbReference type="Pfam" id="PF13193"/>
    </source>
</evidence>
<sequence length="645" mass="69409">MGSAGDAAGAPGRRHRRRCRRRADCACHRHAQGRYRRDPRHQSGAWRAAARTAARGIDQGPYRPQRRIIGWHGHHHRAPGHARGALRAYRQHRRARPRGRVRYRDPGAARDRLSHLAGERLRLRRPERIADRDPRLREATVRLTIAENVAVRALAHPDRPAIDVLGGPGLTYGAAWRRVVALAGAIGMAAPGPHGRMVAVLLDNTADALLAYLACQWAGVTAVPVNSRLAAPEVGFIVGDSGARLILADAAHADVASRAARDHGAQLVSVETIPTPTSVSHPALGTAGRGTLPCVVGYTSGTTGFPKGALYSNDHYLTALMRWGWTFGLTDDHVMLVPGPLFHLSYAGLSLAALCIGARVRIMPSFDAGLALDEFSGTSTFAFLVPSMTGLIAQEWQRRGGPAVAALRFMISSGAPGPLSLTRTALRMFGNARVCEAYGWTEGGWVTFEAKRDDTLLAHSVGWPTFGNEVGVFAEDGTPCGVGEAGEVGVKGVTHFDGYLGRPEATEAAWRNGYVMSGDIGIWQADGRLCIVDRKKDMIITGGENVYTAEVERVLHEHPAVLEAAVVGLPDDRWGEQVTAAIVAREGAMPDAGDVQAFCRERLAGYKVPRRIELLAALPRNPMGKVQKFRIIEVLTNGPSPRAGG</sequence>
<comment type="catalytic activity">
    <reaction evidence="3">
        <text>3-(methylsulfanyl)propanoate + ATP + CoA = 3-(methylsulfanyl)propanoyl-CoA + AMP + diphosphate</text>
        <dbReference type="Rhea" id="RHEA:43052"/>
        <dbReference type="ChEBI" id="CHEBI:30616"/>
        <dbReference type="ChEBI" id="CHEBI:33019"/>
        <dbReference type="ChEBI" id="CHEBI:49016"/>
        <dbReference type="ChEBI" id="CHEBI:57287"/>
        <dbReference type="ChEBI" id="CHEBI:82815"/>
        <dbReference type="ChEBI" id="CHEBI:456215"/>
        <dbReference type="EC" id="6.2.1.44"/>
    </reaction>
    <physiologicalReaction direction="left-to-right" evidence="3">
        <dbReference type="Rhea" id="RHEA:43053"/>
    </physiologicalReaction>
</comment>